<dbReference type="Proteomes" id="UP000233020">
    <property type="component" value="Unplaced"/>
</dbReference>
<accession>A0A2K5DCP9</accession>
<dbReference type="InterPro" id="IPR022730">
    <property type="entry name" value="DAZ_assoc-2"/>
</dbReference>
<comment type="function">
    <text evidence="10">In unstressed cells, promotes SIAH1-mediated polyubiquitination and degradation of the serine/threonine-protein kinase HIPK2, probably by acting as a loading factor that potentiates complex formation between HIPK2 and ubiquitin ligase SIAH1. In response to DNA damage, localizes to the nucleus following phosphorylation by HIPK2 and modulates the expression of a subset of TP53/p53 target genes by binding to TP53 at target gene promoters. This limits the expression of a number of cell death-mediating TP53 target genes, reducing DNA damage-induced cell death. Enhances the binding of transcription factor TCF7L2/TCF4, a Wnt signaling pathway effector, to the promoters of target genes. Plays a role in stress granule formation.</text>
</comment>
<evidence type="ECO:0000256" key="3">
    <source>
        <dbReference type="ARBA" id="ARBA00014066"/>
    </source>
</evidence>
<dbReference type="GeneTree" id="ENSGT00390000000685"/>
<dbReference type="AlphaFoldDB" id="A0A2K5DCP9"/>
<evidence type="ECO:0000256" key="10">
    <source>
        <dbReference type="ARBA" id="ARBA00045449"/>
    </source>
</evidence>
<keyword evidence="13" id="KW-1185">Reference proteome</keyword>
<proteinExistence type="predicted"/>
<sequence length="155" mass="16277">MNSKGQYPTQPTYPVQPPGNPVYPQTLYLPQAPHYTDAPPTYSELYRPSFVHPGTATVPTKSATFPGASLYLPMAQFVAVGPLGSTIPMAYYSVSPIYPSGSTVLMEGGYNAGARFRAGATAGNIPPPPPGCPPNAAQLGSHAGSQRPHGGYTIW</sequence>
<dbReference type="GO" id="GO:0016607">
    <property type="term" value="C:nuclear speck"/>
    <property type="evidence" value="ECO:0007669"/>
    <property type="project" value="UniProtKB-SubCell"/>
</dbReference>
<feature type="region of interest" description="Disordered" evidence="11">
    <location>
        <begin position="1"/>
        <end position="20"/>
    </location>
</feature>
<name>A0A2K5DCP9_AOTNA</name>
<organism evidence="12 13">
    <name type="scientific">Aotus nancymaae</name>
    <name type="common">Ma's night monkey</name>
    <dbReference type="NCBI Taxonomy" id="37293"/>
    <lineage>
        <taxon>Eukaryota</taxon>
        <taxon>Metazoa</taxon>
        <taxon>Chordata</taxon>
        <taxon>Craniata</taxon>
        <taxon>Vertebrata</taxon>
        <taxon>Euteleostomi</taxon>
        <taxon>Mammalia</taxon>
        <taxon>Eutheria</taxon>
        <taxon>Euarchontoglires</taxon>
        <taxon>Primates</taxon>
        <taxon>Haplorrhini</taxon>
        <taxon>Platyrrhini</taxon>
        <taxon>Aotidae</taxon>
        <taxon>Aotus</taxon>
    </lineage>
</organism>
<reference evidence="12" key="1">
    <citation type="submission" date="2025-08" db="UniProtKB">
        <authorList>
            <consortium name="Ensembl"/>
        </authorList>
    </citation>
    <scope>IDENTIFICATION</scope>
</reference>
<evidence type="ECO:0000313" key="12">
    <source>
        <dbReference type="Ensembl" id="ENSANAP00000018705.1"/>
    </source>
</evidence>
<evidence type="ECO:0000256" key="2">
    <source>
        <dbReference type="ARBA" id="ARBA00004324"/>
    </source>
</evidence>
<evidence type="ECO:0000256" key="1">
    <source>
        <dbReference type="ARBA" id="ARBA00004210"/>
    </source>
</evidence>
<evidence type="ECO:0000256" key="8">
    <source>
        <dbReference type="ARBA" id="ARBA00032174"/>
    </source>
</evidence>
<feature type="compositionally biased region" description="Low complexity" evidence="11">
    <location>
        <begin position="1"/>
        <end position="13"/>
    </location>
</feature>
<dbReference type="PANTHER" id="PTHR31638">
    <property type="entry name" value="DAZ-ASSOCIATED PROTEIN 2"/>
    <property type="match status" value="1"/>
</dbReference>
<evidence type="ECO:0000256" key="7">
    <source>
        <dbReference type="ARBA" id="ARBA00023242"/>
    </source>
</evidence>
<dbReference type="GO" id="GO:0010494">
    <property type="term" value="C:cytoplasmic stress granule"/>
    <property type="evidence" value="ECO:0007669"/>
    <property type="project" value="UniProtKB-SubCell"/>
</dbReference>
<evidence type="ECO:0000313" key="13">
    <source>
        <dbReference type="Proteomes" id="UP000233020"/>
    </source>
</evidence>
<keyword evidence="4" id="KW-0963">Cytoplasm</keyword>
<dbReference type="OMA" id="IYQPRYM"/>
<keyword evidence="7" id="KW-0539">Nucleus</keyword>
<evidence type="ECO:0000256" key="5">
    <source>
        <dbReference type="ARBA" id="ARBA00022553"/>
    </source>
</evidence>
<dbReference type="Pfam" id="PF11029">
    <property type="entry name" value="DAZAP2"/>
    <property type="match status" value="1"/>
</dbReference>
<evidence type="ECO:0000256" key="11">
    <source>
        <dbReference type="SAM" id="MobiDB-lite"/>
    </source>
</evidence>
<dbReference type="PANTHER" id="PTHR31638:SF3">
    <property type="entry name" value="DAZ-ASSOCIATED PROTEIN 2"/>
    <property type="match status" value="1"/>
</dbReference>
<protein>
    <recommendedName>
        <fullName evidence="3">DAZ-associated protein 2</fullName>
    </recommendedName>
    <alternativeName>
        <fullName evidence="8">Deleted in azoospermia-associated protein 2</fullName>
    </alternativeName>
    <alternativeName>
        <fullName evidence="9">Proline-rich transcript in brain protein</fullName>
    </alternativeName>
</protein>
<evidence type="ECO:0000256" key="6">
    <source>
        <dbReference type="ARBA" id="ARBA00022843"/>
    </source>
</evidence>
<evidence type="ECO:0000256" key="4">
    <source>
        <dbReference type="ARBA" id="ARBA00022490"/>
    </source>
</evidence>
<reference evidence="12" key="2">
    <citation type="submission" date="2025-09" db="UniProtKB">
        <authorList>
            <consortium name="Ensembl"/>
        </authorList>
    </citation>
    <scope>IDENTIFICATION</scope>
</reference>
<feature type="region of interest" description="Disordered" evidence="11">
    <location>
        <begin position="128"/>
        <end position="155"/>
    </location>
</feature>
<dbReference type="Ensembl" id="ENSANAT00000036570.1">
    <property type="protein sequence ID" value="ENSANAP00000018705.1"/>
    <property type="gene ID" value="ENSANAG00000027175.1"/>
</dbReference>
<comment type="subcellular location">
    <subcellularLocation>
        <location evidence="1">Cytoplasm</location>
        <location evidence="1">Stress granule</location>
    </subcellularLocation>
    <subcellularLocation>
        <location evidence="2">Nucleus speckle</location>
    </subcellularLocation>
</comment>
<keyword evidence="6" id="KW-0832">Ubl conjugation</keyword>
<evidence type="ECO:0000256" key="9">
    <source>
        <dbReference type="ARBA" id="ARBA00034352"/>
    </source>
</evidence>
<keyword evidence="5" id="KW-0597">Phosphoprotein</keyword>